<evidence type="ECO:0000256" key="1">
    <source>
        <dbReference type="ARBA" id="ARBA00023122"/>
    </source>
</evidence>
<dbReference type="InterPro" id="IPR029069">
    <property type="entry name" value="HotDog_dom_sf"/>
</dbReference>
<protein>
    <submittedName>
        <fullName evidence="4">DRTGG domain protein</fullName>
    </submittedName>
</protein>
<dbReference type="Gene3D" id="1.10.10.10">
    <property type="entry name" value="Winged helix-like DNA-binding domain superfamily/Winged helix DNA-binding domain"/>
    <property type="match status" value="1"/>
</dbReference>
<dbReference type="InterPro" id="IPR000644">
    <property type="entry name" value="CBS_dom"/>
</dbReference>
<dbReference type="SUPFAM" id="SSF46785">
    <property type="entry name" value="Winged helix' DNA-binding domain"/>
    <property type="match status" value="1"/>
</dbReference>
<comment type="caution">
    <text evidence="4">The sequence shown here is derived from an EMBL/GenBank/DDBJ whole genome shotgun (WGS) entry which is preliminary data.</text>
</comment>
<dbReference type="Pfam" id="PF00571">
    <property type="entry name" value="CBS"/>
    <property type="match status" value="2"/>
</dbReference>
<sequence length="430" mass="48504">MTIMSKHQEILDYLEKLAIGKRVSVRSISNHLKVSDGTAYRAIKEAENRGIVETKPRSGTVRVERKNRIRIDKLTYTEIARISNSEVLAGHSGLGHEFSKFSIGAMTEKNIGRYLVKGGLLIVGDREEIQLLALKNHNAILVTGGFPISNRVLSTANQLGIPVMVTHYDTFAVATLINHALLNFRIKTDLKTVENSLIPLSDYGRLYETDKIEQFSRLAKETNNVRFPVINQDYQIVGVVSMRDIVGKSGQLTLKEVMSQDPIFVSPNTSLANVGQKMIFEDLNMLPVVDDDARVIGVITRRLAMDNLKNSPSISHHTYSEQIVSELEEYNHYFQLVVEPNMIDSTGNLAQGIISEVLKEITLKVFTRKYQKNIIIEQMMIYFLHAAQIEDQLKIYPKIITENRRSGVLDFEIYVNSQIVAKAVITSKIN</sequence>
<dbReference type="SUPFAM" id="SSF75138">
    <property type="entry name" value="HprK N-terminal domain-like"/>
    <property type="match status" value="1"/>
</dbReference>
<dbReference type="PROSITE" id="PS51371">
    <property type="entry name" value="CBS"/>
    <property type="match status" value="1"/>
</dbReference>
<dbReference type="InterPro" id="IPR036390">
    <property type="entry name" value="WH_DNA-bd_sf"/>
</dbReference>
<dbReference type="PANTHER" id="PTHR43080:SF2">
    <property type="entry name" value="CBS DOMAIN-CONTAINING PROTEIN"/>
    <property type="match status" value="1"/>
</dbReference>
<dbReference type="Gene3D" id="3.40.1390.20">
    <property type="entry name" value="HprK N-terminal domain-like"/>
    <property type="match status" value="1"/>
</dbReference>
<organism evidence="4 5">
    <name type="scientific">Streptococcus porcinus str. Jelinkova 176</name>
    <dbReference type="NCBI Taxonomy" id="873448"/>
    <lineage>
        <taxon>Bacteria</taxon>
        <taxon>Bacillati</taxon>
        <taxon>Bacillota</taxon>
        <taxon>Bacilli</taxon>
        <taxon>Lactobacillales</taxon>
        <taxon>Streptococcaceae</taxon>
        <taxon>Streptococcus</taxon>
    </lineage>
</organism>
<reference evidence="4 5" key="1">
    <citation type="journal article" date="2014" name="Int. J. Syst. Evol. Microbiol.">
        <title>Phylogenomics and the dynamic genome evolution of the genus Streptococcus.</title>
        <authorList>
            <consortium name="The Broad Institute Genome Sequencing Platform"/>
            <person name="Richards V.P."/>
            <person name="Palmer S.R."/>
            <person name="Pavinski Bitar P.D."/>
            <person name="Qin X."/>
            <person name="Weinstock G.M."/>
            <person name="Highlander S.K."/>
            <person name="Town C.D."/>
            <person name="Burne R.A."/>
            <person name="Stanhope M.J."/>
        </authorList>
    </citation>
    <scope>NUCLEOTIDE SEQUENCE [LARGE SCALE GENOMIC DNA]</scope>
    <source>
        <strain evidence="4 5">Jelinkova 176</strain>
    </source>
</reference>
<dbReference type="InterPro" id="IPR046342">
    <property type="entry name" value="CBS_dom_sf"/>
</dbReference>
<dbReference type="SMART" id="SM00116">
    <property type="entry name" value="CBS"/>
    <property type="match status" value="2"/>
</dbReference>
<evidence type="ECO:0000313" key="5">
    <source>
        <dbReference type="Proteomes" id="UP000005356"/>
    </source>
</evidence>
<keyword evidence="1 2" id="KW-0129">CBS domain</keyword>
<name>A0ABN0CUY8_STRPO</name>
<feature type="domain" description="CBS" evidence="3">
    <location>
        <begin position="258"/>
        <end position="314"/>
    </location>
</feature>
<evidence type="ECO:0000259" key="3">
    <source>
        <dbReference type="PROSITE" id="PS51371"/>
    </source>
</evidence>
<dbReference type="InterPro" id="IPR036388">
    <property type="entry name" value="WH-like_DNA-bd_sf"/>
</dbReference>
<dbReference type="Gene3D" id="3.10.580.10">
    <property type="entry name" value="CBS-domain"/>
    <property type="match status" value="1"/>
</dbReference>
<dbReference type="PANTHER" id="PTHR43080">
    <property type="entry name" value="CBS DOMAIN-CONTAINING PROTEIN CBSX3, MITOCHONDRIAL"/>
    <property type="match status" value="1"/>
</dbReference>
<dbReference type="EMBL" id="AEUU02000001">
    <property type="protein sequence ID" value="EGJ27120.1"/>
    <property type="molecule type" value="Genomic_DNA"/>
</dbReference>
<dbReference type="SUPFAM" id="SSF54637">
    <property type="entry name" value="Thioesterase/thiol ester dehydrase-isomerase"/>
    <property type="match status" value="1"/>
</dbReference>
<dbReference type="InterPro" id="IPR051257">
    <property type="entry name" value="Diverse_CBS-Domain"/>
</dbReference>
<dbReference type="NCBIfam" id="NF038279">
    <property type="entry name" value="TF_CBS_SpxR"/>
    <property type="match status" value="1"/>
</dbReference>
<dbReference type="InterPro" id="IPR010766">
    <property type="entry name" value="DRTGG"/>
</dbReference>
<dbReference type="CDD" id="cd04596">
    <property type="entry name" value="CBS_pair_DRTGG_assoc"/>
    <property type="match status" value="1"/>
</dbReference>
<dbReference type="Proteomes" id="UP000005356">
    <property type="component" value="Unassembled WGS sequence"/>
</dbReference>
<evidence type="ECO:0000313" key="4">
    <source>
        <dbReference type="EMBL" id="EGJ27120.1"/>
    </source>
</evidence>
<evidence type="ECO:0000256" key="2">
    <source>
        <dbReference type="PROSITE-ProRule" id="PRU00703"/>
    </source>
</evidence>
<dbReference type="InterPro" id="IPR028979">
    <property type="entry name" value="Ser_kin/Pase_Hpr-like_N_sf"/>
</dbReference>
<accession>A0ABN0CUY8</accession>
<proteinExistence type="predicted"/>
<gene>
    <name evidence="4" type="ORF">STRPO_2012</name>
</gene>
<dbReference type="SUPFAM" id="SSF54631">
    <property type="entry name" value="CBS-domain pair"/>
    <property type="match status" value="1"/>
</dbReference>
<dbReference type="Pfam" id="PF07085">
    <property type="entry name" value="DRTGG"/>
    <property type="match status" value="1"/>
</dbReference>
<keyword evidence="5" id="KW-1185">Reference proteome</keyword>